<evidence type="ECO:0000313" key="4">
    <source>
        <dbReference type="Proteomes" id="UP000199415"/>
    </source>
</evidence>
<dbReference type="RefSeq" id="WP_090021838.1">
    <property type="nucleotide sequence ID" value="NZ_FNCE01000014.1"/>
</dbReference>
<evidence type="ECO:0000256" key="2">
    <source>
        <dbReference type="SAM" id="SignalP"/>
    </source>
</evidence>
<feature type="chain" id="PRO_5011787036" description="Lipoprotein-attachment site-containing protein" evidence="2">
    <location>
        <begin position="19"/>
        <end position="65"/>
    </location>
</feature>
<gene>
    <name evidence="3" type="ORF">SAMN05216241_11439</name>
</gene>
<dbReference type="STRING" id="1082479.SAMN05216241_11439"/>
<feature type="signal peptide" evidence="2">
    <location>
        <begin position="1"/>
        <end position="18"/>
    </location>
</feature>
<accession>A0A1G7UHS9</accession>
<organism evidence="3 4">
    <name type="scientific">Limimonas halophila</name>
    <dbReference type="NCBI Taxonomy" id="1082479"/>
    <lineage>
        <taxon>Bacteria</taxon>
        <taxon>Pseudomonadati</taxon>
        <taxon>Pseudomonadota</taxon>
        <taxon>Alphaproteobacteria</taxon>
        <taxon>Rhodospirillales</taxon>
        <taxon>Rhodovibrionaceae</taxon>
        <taxon>Limimonas</taxon>
    </lineage>
</organism>
<feature type="region of interest" description="Disordered" evidence="1">
    <location>
        <begin position="19"/>
        <end position="65"/>
    </location>
</feature>
<protein>
    <recommendedName>
        <fullName evidence="5">Lipoprotein-attachment site-containing protein</fullName>
    </recommendedName>
</protein>
<keyword evidence="4" id="KW-1185">Reference proteome</keyword>
<dbReference type="Proteomes" id="UP000199415">
    <property type="component" value="Unassembled WGS sequence"/>
</dbReference>
<proteinExistence type="predicted"/>
<name>A0A1G7UHS9_9PROT</name>
<sequence>MTARVAAALMLAALAAAACGKRGTLEPPEGSTYPRTYPAPETVVPQTDSPDSTDSTDDAPTGSTT</sequence>
<evidence type="ECO:0008006" key="5">
    <source>
        <dbReference type="Google" id="ProtNLM"/>
    </source>
</evidence>
<dbReference type="PROSITE" id="PS51257">
    <property type="entry name" value="PROKAR_LIPOPROTEIN"/>
    <property type="match status" value="1"/>
</dbReference>
<dbReference type="AlphaFoldDB" id="A0A1G7UHS9"/>
<dbReference type="EMBL" id="FNCE01000014">
    <property type="protein sequence ID" value="SDG46898.1"/>
    <property type="molecule type" value="Genomic_DNA"/>
</dbReference>
<evidence type="ECO:0000313" key="3">
    <source>
        <dbReference type="EMBL" id="SDG46898.1"/>
    </source>
</evidence>
<reference evidence="3 4" key="1">
    <citation type="submission" date="2016-10" db="EMBL/GenBank/DDBJ databases">
        <authorList>
            <person name="de Groot N.N."/>
        </authorList>
    </citation>
    <scope>NUCLEOTIDE SEQUENCE [LARGE SCALE GENOMIC DNA]</scope>
    <source>
        <strain evidence="3 4">DSM 25584</strain>
    </source>
</reference>
<feature type="compositionally biased region" description="Low complexity" evidence="1">
    <location>
        <begin position="47"/>
        <end position="65"/>
    </location>
</feature>
<keyword evidence="2" id="KW-0732">Signal</keyword>
<evidence type="ECO:0000256" key="1">
    <source>
        <dbReference type="SAM" id="MobiDB-lite"/>
    </source>
</evidence>